<dbReference type="EMBL" id="GDJX01017078">
    <property type="protein sequence ID" value="JAT50858.1"/>
    <property type="molecule type" value="Transcribed_RNA"/>
</dbReference>
<gene>
    <name evidence="2" type="primary">KLLA0B01892g_0</name>
    <name evidence="2" type="ORF">g.58055</name>
</gene>
<dbReference type="GO" id="GO:0006508">
    <property type="term" value="P:proteolysis"/>
    <property type="evidence" value="ECO:0007669"/>
    <property type="project" value="UniProtKB-KW"/>
</dbReference>
<keyword evidence="2" id="KW-0378">Hydrolase</keyword>
<dbReference type="SUPFAM" id="SSF52540">
    <property type="entry name" value="P-loop containing nucleoside triphosphate hydrolases"/>
    <property type="match status" value="1"/>
</dbReference>
<accession>A0A1D1Y899</accession>
<dbReference type="PANTHER" id="PTHR14241:SF24">
    <property type="entry name" value="G DOMAIN-CONTAINING PROTEIN"/>
    <property type="match status" value="1"/>
</dbReference>
<protein>
    <submittedName>
        <fullName evidence="2">Lon protease 2, peroxisomal</fullName>
    </submittedName>
</protein>
<dbReference type="PANTHER" id="PTHR14241">
    <property type="entry name" value="INTERFERON-INDUCED PROTEIN 44"/>
    <property type="match status" value="1"/>
</dbReference>
<evidence type="ECO:0000313" key="2">
    <source>
        <dbReference type="EMBL" id="JAT50858.1"/>
    </source>
</evidence>
<dbReference type="AlphaFoldDB" id="A0A1D1Y899"/>
<reference evidence="2" key="1">
    <citation type="submission" date="2015-07" db="EMBL/GenBank/DDBJ databases">
        <title>Transcriptome Assembly of Anthurium amnicola.</title>
        <authorList>
            <person name="Suzuki J."/>
        </authorList>
    </citation>
    <scope>NUCLEOTIDE SEQUENCE</scope>
</reference>
<name>A0A1D1Y899_9ARAE</name>
<keyword evidence="2" id="KW-0645">Protease</keyword>
<feature type="region of interest" description="Disordered" evidence="1">
    <location>
        <begin position="1"/>
        <end position="26"/>
    </location>
</feature>
<dbReference type="InterPro" id="IPR027417">
    <property type="entry name" value="P-loop_NTPase"/>
</dbReference>
<evidence type="ECO:0000256" key="1">
    <source>
        <dbReference type="SAM" id="MobiDB-lite"/>
    </source>
</evidence>
<proteinExistence type="predicted"/>
<sequence length="183" mass="20105">MRSIVPVEAGGDGNITSEEDESAAAGEKQQLHEHLFCYCWWRSIPEFDERGRPDARLYPTTVAEATALTPRLRVIKEMERLALVAHDSLDDLRHKLLSYRAGDLWVPAGGIPKQDVDIPPVVTILLVGPAGSGKSSLVNLMYSVLGRSGLIPFARTSSGNIFQTSPHPHLLTSEFFSVLRGWG</sequence>
<dbReference type="GO" id="GO:0008233">
    <property type="term" value="F:peptidase activity"/>
    <property type="evidence" value="ECO:0007669"/>
    <property type="project" value="UniProtKB-KW"/>
</dbReference>
<organism evidence="2">
    <name type="scientific">Anthurium amnicola</name>
    <dbReference type="NCBI Taxonomy" id="1678845"/>
    <lineage>
        <taxon>Eukaryota</taxon>
        <taxon>Viridiplantae</taxon>
        <taxon>Streptophyta</taxon>
        <taxon>Embryophyta</taxon>
        <taxon>Tracheophyta</taxon>
        <taxon>Spermatophyta</taxon>
        <taxon>Magnoliopsida</taxon>
        <taxon>Liliopsida</taxon>
        <taxon>Araceae</taxon>
        <taxon>Pothoideae</taxon>
        <taxon>Potheae</taxon>
        <taxon>Anthurium</taxon>
    </lineage>
</organism>